<evidence type="ECO:0000313" key="1">
    <source>
        <dbReference type="EMBL" id="SVC51491.1"/>
    </source>
</evidence>
<feature type="non-terminal residue" evidence="1">
    <location>
        <position position="61"/>
    </location>
</feature>
<accession>A0A382MVY1</accession>
<protein>
    <submittedName>
        <fullName evidence="1">Uncharacterized protein</fullName>
    </submittedName>
</protein>
<gene>
    <name evidence="1" type="ORF">METZ01_LOCUS304345</name>
</gene>
<reference evidence="1" key="1">
    <citation type="submission" date="2018-05" db="EMBL/GenBank/DDBJ databases">
        <authorList>
            <person name="Lanie J.A."/>
            <person name="Ng W.-L."/>
            <person name="Kazmierczak K.M."/>
            <person name="Andrzejewski T.M."/>
            <person name="Davidsen T.M."/>
            <person name="Wayne K.J."/>
            <person name="Tettelin H."/>
            <person name="Glass J.I."/>
            <person name="Rusch D."/>
            <person name="Podicherti R."/>
            <person name="Tsui H.-C.T."/>
            <person name="Winkler M.E."/>
        </authorList>
    </citation>
    <scope>NUCLEOTIDE SEQUENCE</scope>
</reference>
<sequence length="61" mass="7549">MSRCLIEFPFGGFRITQNITSIGLFYKKRIKFTWMMSDWWRFLRKHLGRNATNYFMYQWAG</sequence>
<dbReference type="AlphaFoldDB" id="A0A382MVY1"/>
<dbReference type="EMBL" id="UINC01095423">
    <property type="protein sequence ID" value="SVC51491.1"/>
    <property type="molecule type" value="Genomic_DNA"/>
</dbReference>
<organism evidence="1">
    <name type="scientific">marine metagenome</name>
    <dbReference type="NCBI Taxonomy" id="408172"/>
    <lineage>
        <taxon>unclassified sequences</taxon>
        <taxon>metagenomes</taxon>
        <taxon>ecological metagenomes</taxon>
    </lineage>
</organism>
<name>A0A382MVY1_9ZZZZ</name>
<proteinExistence type="predicted"/>